<feature type="transmembrane region" description="Helical" evidence="1">
    <location>
        <begin position="50"/>
        <end position="69"/>
    </location>
</feature>
<evidence type="ECO:0000313" key="4">
    <source>
        <dbReference type="Proteomes" id="UP001055453"/>
    </source>
</evidence>
<protein>
    <recommendedName>
        <fullName evidence="2">DUF2157 domain-containing protein</fullName>
    </recommendedName>
</protein>
<keyword evidence="4" id="KW-1185">Reference proteome</keyword>
<dbReference type="Proteomes" id="UP001055453">
    <property type="component" value="Chromosome"/>
</dbReference>
<feature type="domain" description="DUF2157" evidence="2">
    <location>
        <begin position="16"/>
        <end position="153"/>
    </location>
</feature>
<accession>A0ABN6PWD4</accession>
<sequence>MILENFPQKLRKEAQLWRDEGLISSSQYEQIAERYKFKNLEAAARDRNKAIAIAIGSILLCLGITTFVAGNWQGGSREVKFILMMSLFFAIAITGFYSWRQPEGKKVEQSKRLLGEGLLILSAFIFGAKFTADGPDVQYYRFSFPTFSRLGVWCCGDGLQFVLEFFRNSINCLGGNRLLDWTRRLVVRFR</sequence>
<keyword evidence="1" id="KW-0812">Transmembrane</keyword>
<feature type="transmembrane region" description="Helical" evidence="1">
    <location>
        <begin position="81"/>
        <end position="100"/>
    </location>
</feature>
<dbReference type="InterPro" id="IPR018677">
    <property type="entry name" value="DUF2157"/>
</dbReference>
<dbReference type="EMBL" id="AP025732">
    <property type="protein sequence ID" value="BDI14679.1"/>
    <property type="molecule type" value="Genomic_DNA"/>
</dbReference>
<organism evidence="3 4">
    <name type="scientific">Nostoc cf. commune SO-36</name>
    <dbReference type="NCBI Taxonomy" id="449208"/>
    <lineage>
        <taxon>Bacteria</taxon>
        <taxon>Bacillati</taxon>
        <taxon>Cyanobacteriota</taxon>
        <taxon>Cyanophyceae</taxon>
        <taxon>Nostocales</taxon>
        <taxon>Nostocaceae</taxon>
        <taxon>Nostoc</taxon>
    </lineage>
</organism>
<keyword evidence="1" id="KW-1133">Transmembrane helix</keyword>
<evidence type="ECO:0000256" key="1">
    <source>
        <dbReference type="SAM" id="Phobius"/>
    </source>
</evidence>
<dbReference type="RefSeq" id="WP_251958227.1">
    <property type="nucleotide sequence ID" value="NZ_AP025732.1"/>
</dbReference>
<gene>
    <name evidence="3" type="ORF">ANSO36C_04810</name>
</gene>
<evidence type="ECO:0000259" key="2">
    <source>
        <dbReference type="Pfam" id="PF09925"/>
    </source>
</evidence>
<keyword evidence="1" id="KW-0472">Membrane</keyword>
<name>A0ABN6PWD4_NOSCO</name>
<reference evidence="3" key="1">
    <citation type="submission" date="2022-04" db="EMBL/GenBank/DDBJ databases">
        <title>Complete genome sequence of a cyanobacterium, Nostoc sp. SO-36, isolated in Antarctica.</title>
        <authorList>
            <person name="Kanesaki Y."/>
            <person name="Effendi D."/>
            <person name="Sakamoto T."/>
            <person name="Ohtani S."/>
            <person name="Awai K."/>
        </authorList>
    </citation>
    <scope>NUCLEOTIDE SEQUENCE</scope>
    <source>
        <strain evidence="3">SO-36</strain>
    </source>
</reference>
<dbReference type="Pfam" id="PF09925">
    <property type="entry name" value="DUF2157"/>
    <property type="match status" value="1"/>
</dbReference>
<proteinExistence type="predicted"/>
<evidence type="ECO:0000313" key="3">
    <source>
        <dbReference type="EMBL" id="BDI14679.1"/>
    </source>
</evidence>